<proteinExistence type="predicted"/>
<accession>A0A4R4E1H2</accession>
<protein>
    <submittedName>
        <fullName evidence="1">Uncharacterized protein</fullName>
    </submittedName>
</protein>
<dbReference type="OrthoDB" id="8073112at2"/>
<dbReference type="EMBL" id="SKFH01000026">
    <property type="protein sequence ID" value="TCZ68580.1"/>
    <property type="molecule type" value="Genomic_DNA"/>
</dbReference>
<dbReference type="AlphaFoldDB" id="A0A4R4E1H2"/>
<sequence>MGLSIYYKGRLKDRALLPHLVDAVSDICKELGWPHERLHEERAEGMYFAPEGSEPLSLTFDSEGNLTDFRYILLRIELDEPIQGVIVKTQYAGADAHKAIIDLFRWIAREYFDDFELSDESRYWETGDEAVLRESFERYELLLNAVARALETFPSQDGERSEDTANRLERFLVERFGAVIHRVDP</sequence>
<evidence type="ECO:0000313" key="1">
    <source>
        <dbReference type="EMBL" id="TCZ68580.1"/>
    </source>
</evidence>
<dbReference type="Proteomes" id="UP000295164">
    <property type="component" value="Unassembled WGS sequence"/>
</dbReference>
<comment type="caution">
    <text evidence="1">The sequence shown here is derived from an EMBL/GenBank/DDBJ whole genome shotgun (WGS) entry which is preliminary data.</text>
</comment>
<reference evidence="1 2" key="1">
    <citation type="submission" date="2019-03" db="EMBL/GenBank/DDBJ databases">
        <authorList>
            <person name="Kim M.K.M."/>
        </authorList>
    </citation>
    <scope>NUCLEOTIDE SEQUENCE [LARGE SCALE GENOMIC DNA]</scope>
    <source>
        <strain evidence="1 2">17J68-15</strain>
    </source>
</reference>
<keyword evidence="2" id="KW-1185">Reference proteome</keyword>
<organism evidence="1 2">
    <name type="scientific">Flaviaesturariibacter aridisoli</name>
    <dbReference type="NCBI Taxonomy" id="2545761"/>
    <lineage>
        <taxon>Bacteria</taxon>
        <taxon>Pseudomonadati</taxon>
        <taxon>Bacteroidota</taxon>
        <taxon>Chitinophagia</taxon>
        <taxon>Chitinophagales</taxon>
        <taxon>Chitinophagaceae</taxon>
        <taxon>Flaviaestuariibacter</taxon>
    </lineage>
</organism>
<dbReference type="RefSeq" id="WP_131852753.1">
    <property type="nucleotide sequence ID" value="NZ_SKFH01000026.1"/>
</dbReference>
<gene>
    <name evidence="1" type="ORF">E0486_13740</name>
</gene>
<name>A0A4R4E1H2_9BACT</name>
<evidence type="ECO:0000313" key="2">
    <source>
        <dbReference type="Proteomes" id="UP000295164"/>
    </source>
</evidence>